<dbReference type="EMBL" id="NSKE01000009">
    <property type="protein sequence ID" value="PAU93325.1"/>
    <property type="molecule type" value="Genomic_DNA"/>
</dbReference>
<evidence type="ECO:0000313" key="2">
    <source>
        <dbReference type="EMBL" id="PAU93325.1"/>
    </source>
</evidence>
<dbReference type="SUPFAM" id="SSF81901">
    <property type="entry name" value="HCP-like"/>
    <property type="match status" value="1"/>
</dbReference>
<dbReference type="PROSITE" id="PS52015">
    <property type="entry name" value="TONB_CTD"/>
    <property type="match status" value="1"/>
</dbReference>
<accession>A0A2A2G908</accession>
<dbReference type="Proteomes" id="UP000218831">
    <property type="component" value="Unassembled WGS sequence"/>
</dbReference>
<organism evidence="2 3">
    <name type="scientific">Fodinibius salipaludis</name>
    <dbReference type="NCBI Taxonomy" id="2032627"/>
    <lineage>
        <taxon>Bacteria</taxon>
        <taxon>Pseudomonadati</taxon>
        <taxon>Balneolota</taxon>
        <taxon>Balneolia</taxon>
        <taxon>Balneolales</taxon>
        <taxon>Balneolaceae</taxon>
        <taxon>Fodinibius</taxon>
    </lineage>
</organism>
<dbReference type="Pfam" id="PF03544">
    <property type="entry name" value="TonB_C"/>
    <property type="match status" value="1"/>
</dbReference>
<proteinExistence type="predicted"/>
<dbReference type="InterPro" id="IPR019734">
    <property type="entry name" value="TPR_rpt"/>
</dbReference>
<dbReference type="Gene3D" id="3.30.2420.10">
    <property type="entry name" value="TonB"/>
    <property type="match status" value="1"/>
</dbReference>
<dbReference type="SMART" id="SM00028">
    <property type="entry name" value="TPR"/>
    <property type="match status" value="5"/>
</dbReference>
<dbReference type="GO" id="GO:0055085">
    <property type="term" value="P:transmembrane transport"/>
    <property type="evidence" value="ECO:0007669"/>
    <property type="project" value="InterPro"/>
</dbReference>
<feature type="domain" description="TonB C-terminal" evidence="1">
    <location>
        <begin position="762"/>
        <end position="852"/>
    </location>
</feature>
<protein>
    <recommendedName>
        <fullName evidence="1">TonB C-terminal domain-containing protein</fullName>
    </recommendedName>
</protein>
<dbReference type="Gene3D" id="1.25.40.10">
    <property type="entry name" value="Tetratricopeptide repeat domain"/>
    <property type="match status" value="3"/>
</dbReference>
<comment type="caution">
    <text evidence="2">The sequence shown here is derived from an EMBL/GenBank/DDBJ whole genome shotgun (WGS) entry which is preliminary data.</text>
</comment>
<evidence type="ECO:0000259" key="1">
    <source>
        <dbReference type="PROSITE" id="PS52015"/>
    </source>
</evidence>
<dbReference type="InterPro" id="IPR011990">
    <property type="entry name" value="TPR-like_helical_dom_sf"/>
</dbReference>
<reference evidence="2 3" key="1">
    <citation type="submission" date="2017-08" db="EMBL/GenBank/DDBJ databases">
        <title>Aliifodinibius alkalisoli sp. nov., isolated from saline alkaline soil.</title>
        <authorList>
            <person name="Liu D."/>
            <person name="Zhang G."/>
        </authorList>
    </citation>
    <scope>NUCLEOTIDE SEQUENCE [LARGE SCALE GENOMIC DNA]</scope>
    <source>
        <strain evidence="2 3">WN023</strain>
    </source>
</reference>
<dbReference type="Pfam" id="PF13174">
    <property type="entry name" value="TPR_6"/>
    <property type="match status" value="1"/>
</dbReference>
<dbReference type="SUPFAM" id="SSF48452">
    <property type="entry name" value="TPR-like"/>
    <property type="match status" value="1"/>
</dbReference>
<sequence length="852" mass="97859">MTGIFLVGCGSSLKSSWNNFTAYYNTFYNAHENFKAGLKKVNNQPVTIDPSSPVRVHRGPNKAGYNDFENAINKGAQVLREFPDSKWIDDAIFLIGKSYYYRQEFYPALQKFEELMDAGSSPKMISFAVIWKGRTQLDLKQYRSGISYLESELEQYPAKWPQKYRGEIQAMAGQHHAMLENWEESSDYLFDATSNIRDKTLLGRTYFLLGQVLEQKERYGEAYNAFGEVQNNFPDFEYLYWSQFKQADIAREEKQFDLALDIFQRLRNDDKNLDRRGRLLFEIAKTHEMRGEPKQAEKLFKNLLYGTESQSQPRELQADIYFRLGKIYSDQYDQYQVAAAYFDSSSTIKSSSRSDTNEDNPEELAETYGEYTELQKSITRADSLLKLGSLTKQELDSALTAIRIQKKRELEEAEGGESTVIANAEMTGEESMGTPEIPTRYGYLNYKNAELVDQYKTQFRLRWGDRPLVDNWRRAEVIRGAERQEDFETARDQLQKGADNSESVVATNLENIPRTDEQKNQLLIEKANAQYNLGNLLFLNLNMPDSARHYFHKVLKNDIAEELHPPAMYSLFEIFSTENNPDSLQYWGKTIRKTYPGTKYAQRVDVRLGGTFEQDTTTNLLDQYYHNLEDTTSQKPLKLRKLALNNRSSELAPHIFYQSIEAYIKQAKNGSGFVDSTYKRSLSDDLSDSARVDSVTISAASEQQLQFSGAAWDSVRFAIHQFDTTFPNAEQQQRVNKLKKVLEEHRSASQEKTTCKDLGISLSVEPGMASFLSQVTYPEKLEGTSLSGKMIYSFTVTKQGEVKSYELISQKTSLGIEEAFEEAFEQHLQFAPLEADEAPDEITCRVSFPIQR</sequence>
<gene>
    <name evidence="2" type="ORF">CK503_12965</name>
</gene>
<dbReference type="AlphaFoldDB" id="A0A2A2G908"/>
<evidence type="ECO:0000313" key="3">
    <source>
        <dbReference type="Proteomes" id="UP000218831"/>
    </source>
</evidence>
<keyword evidence="3" id="KW-1185">Reference proteome</keyword>
<name>A0A2A2G908_9BACT</name>
<dbReference type="InterPro" id="IPR037682">
    <property type="entry name" value="TonB_C"/>
</dbReference>